<accession>A0A1J5QXY1</accession>
<reference evidence="2" key="1">
    <citation type="submission" date="2016-10" db="EMBL/GenBank/DDBJ databases">
        <title>Sequence of Gallionella enrichment culture.</title>
        <authorList>
            <person name="Poehlein A."/>
            <person name="Muehling M."/>
            <person name="Daniel R."/>
        </authorList>
    </citation>
    <scope>NUCLEOTIDE SEQUENCE</scope>
</reference>
<dbReference type="InterPro" id="IPR016181">
    <property type="entry name" value="Acyl_CoA_acyltransferase"/>
</dbReference>
<dbReference type="InterPro" id="IPR000182">
    <property type="entry name" value="GNAT_dom"/>
</dbReference>
<dbReference type="SUPFAM" id="SSF55729">
    <property type="entry name" value="Acyl-CoA N-acyltransferases (Nat)"/>
    <property type="match status" value="1"/>
</dbReference>
<dbReference type="GO" id="GO:0016747">
    <property type="term" value="F:acyltransferase activity, transferring groups other than amino-acyl groups"/>
    <property type="evidence" value="ECO:0007669"/>
    <property type="project" value="InterPro"/>
</dbReference>
<feature type="domain" description="N-acetyltransferase" evidence="1">
    <location>
        <begin position="2"/>
        <end position="145"/>
    </location>
</feature>
<gene>
    <name evidence="2" type="ORF">GALL_374970</name>
</gene>
<proteinExistence type="predicted"/>
<keyword evidence="2" id="KW-0808">Transferase</keyword>
<dbReference type="Pfam" id="PF00583">
    <property type="entry name" value="Acetyltransf_1"/>
    <property type="match status" value="1"/>
</dbReference>
<organism evidence="2">
    <name type="scientific">mine drainage metagenome</name>
    <dbReference type="NCBI Taxonomy" id="410659"/>
    <lineage>
        <taxon>unclassified sequences</taxon>
        <taxon>metagenomes</taxon>
        <taxon>ecological metagenomes</taxon>
    </lineage>
</organism>
<dbReference type="Gene3D" id="3.40.630.30">
    <property type="match status" value="1"/>
</dbReference>
<evidence type="ECO:0000313" key="2">
    <source>
        <dbReference type="EMBL" id="OIQ80749.1"/>
    </source>
</evidence>
<protein>
    <submittedName>
        <fullName evidence="2">Acetyltransferase (GNAT) family protein</fullName>
    </submittedName>
</protein>
<comment type="caution">
    <text evidence="2">The sequence shown here is derived from an EMBL/GenBank/DDBJ whole genome shotgun (WGS) entry which is preliminary data.</text>
</comment>
<dbReference type="CDD" id="cd04301">
    <property type="entry name" value="NAT_SF"/>
    <property type="match status" value="1"/>
</dbReference>
<evidence type="ECO:0000259" key="1">
    <source>
        <dbReference type="PROSITE" id="PS51186"/>
    </source>
</evidence>
<dbReference type="AlphaFoldDB" id="A0A1J5QXY1"/>
<name>A0A1J5QXY1_9ZZZZ</name>
<dbReference type="PROSITE" id="PS51186">
    <property type="entry name" value="GNAT"/>
    <property type="match status" value="1"/>
</dbReference>
<dbReference type="EMBL" id="MLJW01001018">
    <property type="protein sequence ID" value="OIQ80749.1"/>
    <property type="molecule type" value="Genomic_DNA"/>
</dbReference>
<sequence length="148" mass="16882">MMITSTMVPQYVDDEDGARRCYPLMAQLRPHLATEDEFVDRWRRQVADGYRLLALLDGPRVIALAGFRVQENLVYGRFLYVDDLVTDGALRGGGYGEQLLTRLKQEARTLRCGKLVLDTPLDNSLGHRFYFRNGLLATSLRFNIAITQ</sequence>